<dbReference type="PANTHER" id="PTHR15696">
    <property type="entry name" value="SMG-7 SUPPRESSOR WITH MORPHOLOGICAL EFFECT ON GENITALIA PROTEIN 7"/>
    <property type="match status" value="1"/>
</dbReference>
<evidence type="ECO:0000256" key="4">
    <source>
        <dbReference type="ARBA" id="ARBA00023161"/>
    </source>
</evidence>
<dbReference type="InterPro" id="IPR002716">
    <property type="entry name" value="PIN_dom"/>
</dbReference>
<evidence type="ECO:0000256" key="5">
    <source>
        <dbReference type="ARBA" id="ARBA00023242"/>
    </source>
</evidence>
<feature type="compositionally biased region" description="Polar residues" evidence="7">
    <location>
        <begin position="166"/>
        <end position="195"/>
    </location>
</feature>
<dbReference type="CDD" id="cd09885">
    <property type="entry name" value="PIN_Smg6-like"/>
    <property type="match status" value="1"/>
</dbReference>
<dbReference type="InterPro" id="IPR029060">
    <property type="entry name" value="PIN-like_dom_sf"/>
</dbReference>
<sequence>MSESTNKTDLNLNKNNNRMNKPEIQRYSVAKGKYSSRLNTDRPTSSNTTKNSNTQYNNNKNQYYRNDSSYYDNDQYDYRPKSQRKTPKPKVIEPEVKINEASSNIKEPSDSEIESELDKRVQSMTFENQTLSEPKSSSSETTRSGGLIFLNNKESHEDTHESDSSPKQFFNQTRRNQSNKKPMLSNQPRSVTQSLRGLTNVTRTLYDPNAPTPKTPPAAHIQPITTIKVAPNPSPPPPPPSLPTNTQQQMQEFYQKQFLNQDLWSQTYGNTPIQKDVNLQAAQSIQMRKQAFNYWLTQINNLEKSLSIYLNNSPHMEANFRRMMEAKTILQQAYIHAMMIDIETSLSKNLDAHLWKSCFHNVIERFREYDKQSTDNANVKKFIETVIEDGEQFFLAFICQLESAFHIDTKLYFNPNAYPPEVNTILAKYALLCAQHCFLNLGDLARYKETNRNGTDYSQARKYYLRARLLYPKNGKSCKQLGILAVMTHRRLDAIYYYVRALATTTLNDSVKQNLVSLFEEARRRLEAFEKELKERDKKNERKIRAGNQKLEIWKRTDGTIVGRSLDDGQSIGDQNDFDGSVSQQELIHWFILNYITLHGKLYTKTGMETYTELCSRMLRQFQSLLRHDPCVFGKQQLVQMMAINMYQIEVAKQVNASVDIVVRSQYEESSLQLALDMFGLLTEQTASIIERHIKTRSALTYQIEVAKQVNASVDIVVRSQYEESSLQLALDMFGLLTEQTASIIERHIKTRSALTDPDTHPPVFNSWLRYVFPSLKIFTDWMTCNVNSFIPLPDQLPAEYGPHPDILMSLAKVVNRIRTIDRTHIQLASNLSNSVPVILEEDIELSGFYPLLTLPADTLQTTSDTPLDEAKDSKRIIRLCFFADYLCGLKQPVFIYNVQQKTYHPALKSSIHSERSKSPVNEAQISSIDPEHNTNEPVSPLSNSNTIDPSSPDSIVDGIDMKELKRKKRQLEHQLAEKQKQEQVVKDILNTSRLIEIEVVPRFVVLDTNCFVNYLPIIYKLIKQGRFTIIIPLIVICELDKLSITTLVDDDSYEHAEMVRRQSIQAVKMIEECFASKERRVQAMTGEGTVLDSIQFRNEVKKHESNDDTILGCCLKYCHDNPREFFPQNKDGAIRLHREVVLITDDRNLRLKAQARNVPVKDLTKFLELAQVVL</sequence>
<evidence type="ECO:0000256" key="6">
    <source>
        <dbReference type="SAM" id="Coils"/>
    </source>
</evidence>
<dbReference type="Pfam" id="PF13638">
    <property type="entry name" value="PIN_4"/>
    <property type="match status" value="1"/>
</dbReference>
<organism evidence="9 10">
    <name type="scientific">Adineta steineri</name>
    <dbReference type="NCBI Taxonomy" id="433720"/>
    <lineage>
        <taxon>Eukaryota</taxon>
        <taxon>Metazoa</taxon>
        <taxon>Spiralia</taxon>
        <taxon>Gnathifera</taxon>
        <taxon>Rotifera</taxon>
        <taxon>Eurotatoria</taxon>
        <taxon>Bdelloidea</taxon>
        <taxon>Adinetida</taxon>
        <taxon>Adinetidae</taxon>
        <taxon>Adineta</taxon>
    </lineage>
</organism>
<evidence type="ECO:0000256" key="2">
    <source>
        <dbReference type="ARBA" id="ARBA00004496"/>
    </source>
</evidence>
<evidence type="ECO:0000313" key="10">
    <source>
        <dbReference type="Proteomes" id="UP000663845"/>
    </source>
</evidence>
<dbReference type="GO" id="GO:0005737">
    <property type="term" value="C:cytoplasm"/>
    <property type="evidence" value="ECO:0007669"/>
    <property type="project" value="UniProtKB-SubCell"/>
</dbReference>
<keyword evidence="5" id="KW-0539">Nucleus</keyword>
<gene>
    <name evidence="9" type="ORF">JYZ213_LOCUS13218</name>
</gene>
<name>A0A814D352_9BILA</name>
<dbReference type="GO" id="GO:0042162">
    <property type="term" value="F:telomeric DNA binding"/>
    <property type="evidence" value="ECO:0007669"/>
    <property type="project" value="TreeGrafter"/>
</dbReference>
<dbReference type="InterPro" id="IPR045153">
    <property type="entry name" value="Est1/Ebs1-like"/>
</dbReference>
<reference evidence="9" key="1">
    <citation type="submission" date="2021-02" db="EMBL/GenBank/DDBJ databases">
        <authorList>
            <person name="Nowell W R."/>
        </authorList>
    </citation>
    <scope>NUCLEOTIDE SEQUENCE</scope>
</reference>
<dbReference type="InterPro" id="IPR019458">
    <property type="entry name" value="Est1-like_N"/>
</dbReference>
<dbReference type="EMBL" id="CAJNOG010000105">
    <property type="protein sequence ID" value="CAF0949629.1"/>
    <property type="molecule type" value="Genomic_DNA"/>
</dbReference>
<keyword evidence="6" id="KW-0175">Coiled coil</keyword>
<feature type="region of interest" description="Disordered" evidence="7">
    <location>
        <begin position="910"/>
        <end position="955"/>
    </location>
</feature>
<keyword evidence="3" id="KW-0963">Cytoplasm</keyword>
<feature type="compositionally biased region" description="Polar residues" evidence="7">
    <location>
        <begin position="936"/>
        <end position="954"/>
    </location>
</feature>
<evidence type="ECO:0000313" key="9">
    <source>
        <dbReference type="EMBL" id="CAF0949629.1"/>
    </source>
</evidence>
<evidence type="ECO:0000256" key="1">
    <source>
        <dbReference type="ARBA" id="ARBA00004123"/>
    </source>
</evidence>
<dbReference type="SUPFAM" id="SSF48452">
    <property type="entry name" value="TPR-like"/>
    <property type="match status" value="1"/>
</dbReference>
<dbReference type="GO" id="GO:0005697">
    <property type="term" value="C:telomerase holoenzyme complex"/>
    <property type="evidence" value="ECO:0007669"/>
    <property type="project" value="TreeGrafter"/>
</dbReference>
<comment type="subcellular location">
    <subcellularLocation>
        <location evidence="2">Cytoplasm</location>
    </subcellularLocation>
    <subcellularLocation>
        <location evidence="1">Nucleus</location>
    </subcellularLocation>
</comment>
<feature type="domain" description="PIN" evidence="8">
    <location>
        <begin position="1003"/>
        <end position="1152"/>
    </location>
</feature>
<dbReference type="SUPFAM" id="SSF88723">
    <property type="entry name" value="PIN domain-like"/>
    <property type="match status" value="1"/>
</dbReference>
<dbReference type="GO" id="GO:0070034">
    <property type="term" value="F:telomerase RNA binding"/>
    <property type="evidence" value="ECO:0007669"/>
    <property type="project" value="TreeGrafter"/>
</dbReference>
<feature type="compositionally biased region" description="Low complexity" evidence="7">
    <location>
        <begin position="1"/>
        <end position="17"/>
    </location>
</feature>
<protein>
    <recommendedName>
        <fullName evidence="8">PIN domain-containing protein</fullName>
    </recommendedName>
</protein>
<dbReference type="Gene3D" id="3.40.50.1010">
    <property type="entry name" value="5'-nuclease"/>
    <property type="match status" value="1"/>
</dbReference>
<dbReference type="InterPro" id="IPR018834">
    <property type="entry name" value="DNA/RNA-bd_Est1-type"/>
</dbReference>
<keyword evidence="4" id="KW-0866">Nonsense-mediated mRNA decay</keyword>
<dbReference type="Gene3D" id="1.25.40.10">
    <property type="entry name" value="Tetratricopeptide repeat domain"/>
    <property type="match status" value="1"/>
</dbReference>
<dbReference type="Pfam" id="PF10374">
    <property type="entry name" value="EST1"/>
    <property type="match status" value="1"/>
</dbReference>
<accession>A0A814D352</accession>
<dbReference type="GO" id="GO:0000184">
    <property type="term" value="P:nuclear-transcribed mRNA catabolic process, nonsense-mediated decay"/>
    <property type="evidence" value="ECO:0007669"/>
    <property type="project" value="UniProtKB-KW"/>
</dbReference>
<feature type="compositionally biased region" description="Low complexity" evidence="7">
    <location>
        <begin position="44"/>
        <end position="73"/>
    </location>
</feature>
<dbReference type="InterPro" id="IPR011990">
    <property type="entry name" value="TPR-like_helical_dom_sf"/>
</dbReference>
<comment type="caution">
    <text evidence="9">The sequence shown here is derived from an EMBL/GenBank/DDBJ whole genome shotgun (WGS) entry which is preliminary data.</text>
</comment>
<feature type="coiled-coil region" evidence="6">
    <location>
        <begin position="512"/>
        <end position="546"/>
    </location>
</feature>
<feature type="region of interest" description="Disordered" evidence="7">
    <location>
        <begin position="155"/>
        <end position="195"/>
    </location>
</feature>
<evidence type="ECO:0000256" key="3">
    <source>
        <dbReference type="ARBA" id="ARBA00022490"/>
    </source>
</evidence>
<proteinExistence type="predicted"/>
<feature type="compositionally biased region" description="Polar residues" evidence="7">
    <location>
        <begin position="919"/>
        <end position="928"/>
    </location>
</feature>
<evidence type="ECO:0000256" key="7">
    <source>
        <dbReference type="SAM" id="MobiDB-lite"/>
    </source>
</evidence>
<dbReference type="PANTHER" id="PTHR15696:SF0">
    <property type="entry name" value="TELOMERASE-BINDING PROTEIN EST1A"/>
    <property type="match status" value="1"/>
</dbReference>
<evidence type="ECO:0000259" key="8">
    <source>
        <dbReference type="SMART" id="SM00670"/>
    </source>
</evidence>
<feature type="region of interest" description="Disordered" evidence="7">
    <location>
        <begin position="1"/>
        <end position="118"/>
    </location>
</feature>
<dbReference type="Proteomes" id="UP000663845">
    <property type="component" value="Unassembled WGS sequence"/>
</dbReference>
<dbReference type="Pfam" id="PF10373">
    <property type="entry name" value="EST1_DNA_bind"/>
    <property type="match status" value="1"/>
</dbReference>
<feature type="compositionally biased region" description="Basic and acidic residues" evidence="7">
    <location>
        <begin position="155"/>
        <end position="164"/>
    </location>
</feature>
<dbReference type="AlphaFoldDB" id="A0A814D352"/>
<dbReference type="SMART" id="SM00670">
    <property type="entry name" value="PINc"/>
    <property type="match status" value="1"/>
</dbReference>